<organism evidence="2 3">
    <name type="scientific">Aspergillus ellipticus CBS 707.79</name>
    <dbReference type="NCBI Taxonomy" id="1448320"/>
    <lineage>
        <taxon>Eukaryota</taxon>
        <taxon>Fungi</taxon>
        <taxon>Dikarya</taxon>
        <taxon>Ascomycota</taxon>
        <taxon>Pezizomycotina</taxon>
        <taxon>Eurotiomycetes</taxon>
        <taxon>Eurotiomycetidae</taxon>
        <taxon>Eurotiales</taxon>
        <taxon>Aspergillaceae</taxon>
        <taxon>Aspergillus</taxon>
        <taxon>Aspergillus subgen. Circumdati</taxon>
    </lineage>
</organism>
<protein>
    <submittedName>
        <fullName evidence="2">Uncharacterized protein</fullName>
    </submittedName>
</protein>
<gene>
    <name evidence="2" type="ORF">BO71DRAFT_398773</name>
</gene>
<proteinExistence type="predicted"/>
<keyword evidence="1" id="KW-1133">Transmembrane helix</keyword>
<reference evidence="2 3" key="1">
    <citation type="submission" date="2018-02" db="EMBL/GenBank/DDBJ databases">
        <title>The genomes of Aspergillus section Nigri reveals drivers in fungal speciation.</title>
        <authorList>
            <consortium name="DOE Joint Genome Institute"/>
            <person name="Vesth T.C."/>
            <person name="Nybo J."/>
            <person name="Theobald S."/>
            <person name="Brandl J."/>
            <person name="Frisvad J.C."/>
            <person name="Nielsen K.F."/>
            <person name="Lyhne E.K."/>
            <person name="Kogle M.E."/>
            <person name="Kuo A."/>
            <person name="Riley R."/>
            <person name="Clum A."/>
            <person name="Nolan M."/>
            <person name="Lipzen A."/>
            <person name="Salamov A."/>
            <person name="Henrissat B."/>
            <person name="Wiebenga A."/>
            <person name="De vries R.P."/>
            <person name="Grigoriev I.V."/>
            <person name="Mortensen U.H."/>
            <person name="Andersen M.R."/>
            <person name="Baker S.E."/>
        </authorList>
    </citation>
    <scope>NUCLEOTIDE SEQUENCE [LARGE SCALE GENOMIC DNA]</scope>
    <source>
        <strain evidence="2 3">CBS 707.79</strain>
    </source>
</reference>
<feature type="transmembrane region" description="Helical" evidence="1">
    <location>
        <begin position="12"/>
        <end position="31"/>
    </location>
</feature>
<dbReference type="VEuPathDB" id="FungiDB:BO71DRAFT_398773"/>
<dbReference type="Proteomes" id="UP000247810">
    <property type="component" value="Unassembled WGS sequence"/>
</dbReference>
<dbReference type="EMBL" id="KZ825868">
    <property type="protein sequence ID" value="PYH94621.1"/>
    <property type="molecule type" value="Genomic_DNA"/>
</dbReference>
<evidence type="ECO:0000256" key="1">
    <source>
        <dbReference type="SAM" id="Phobius"/>
    </source>
</evidence>
<keyword evidence="1" id="KW-0812">Transmembrane</keyword>
<accession>A0A319DBM2</accession>
<evidence type="ECO:0000313" key="2">
    <source>
        <dbReference type="EMBL" id="PYH94621.1"/>
    </source>
</evidence>
<name>A0A319DBM2_9EURO</name>
<keyword evidence="1" id="KW-0472">Membrane</keyword>
<dbReference type="AlphaFoldDB" id="A0A319DBM2"/>
<sequence length="97" mass="10305">MSSACSNPQPFLAFPAVIVVVLLWGAPPGMFQGQEKWLLSAPGFQPGFQNAVPETVKGSSALGGETGKKSTTALARCRRWCTQSMASVHPQPWPPGH</sequence>
<keyword evidence="3" id="KW-1185">Reference proteome</keyword>
<evidence type="ECO:0000313" key="3">
    <source>
        <dbReference type="Proteomes" id="UP000247810"/>
    </source>
</evidence>